<dbReference type="EMBL" id="LRBS01000120">
    <property type="protein sequence ID" value="OII71949.1"/>
    <property type="molecule type" value="Genomic_DNA"/>
</dbReference>
<dbReference type="GeneID" id="92367312"/>
<dbReference type="RefSeq" id="XP_067066846.1">
    <property type="nucleotide sequence ID" value="XM_067213354.1"/>
</dbReference>
<keyword evidence="1" id="KW-0732">Signal</keyword>
<dbReference type="AlphaFoldDB" id="A0A1J4MGG1"/>
<accession>A0A1J4MGG1</accession>
<dbReference type="VEuPathDB" id="CryptoDB:cand_031280"/>
<feature type="signal peptide" evidence="1">
    <location>
        <begin position="1"/>
        <end position="27"/>
    </location>
</feature>
<dbReference type="OrthoDB" id="342055at2759"/>
<feature type="chain" id="PRO_5012859702" evidence="1">
    <location>
        <begin position="28"/>
        <end position="815"/>
    </location>
</feature>
<comment type="caution">
    <text evidence="2">The sequence shown here is derived from an EMBL/GenBank/DDBJ whole genome shotgun (WGS) entry which is preliminary data.</text>
</comment>
<evidence type="ECO:0000313" key="3">
    <source>
        <dbReference type="Proteomes" id="UP000186804"/>
    </source>
</evidence>
<dbReference type="Proteomes" id="UP000186804">
    <property type="component" value="Unassembled WGS sequence"/>
</dbReference>
<evidence type="ECO:0000313" key="2">
    <source>
        <dbReference type="EMBL" id="OII71949.1"/>
    </source>
</evidence>
<gene>
    <name evidence="2" type="ORF">cand_031280</name>
</gene>
<proteinExistence type="predicted"/>
<organism evidence="2 3">
    <name type="scientific">Cryptosporidium andersoni</name>
    <dbReference type="NCBI Taxonomy" id="117008"/>
    <lineage>
        <taxon>Eukaryota</taxon>
        <taxon>Sar</taxon>
        <taxon>Alveolata</taxon>
        <taxon>Apicomplexa</taxon>
        <taxon>Conoidasida</taxon>
        <taxon>Coccidia</taxon>
        <taxon>Eucoccidiorida</taxon>
        <taxon>Eimeriorina</taxon>
        <taxon>Cryptosporidiidae</taxon>
        <taxon>Cryptosporidium</taxon>
    </lineage>
</organism>
<sequence>MKFNKFIYLGLVAEYLTLISCLEQATSFNGDINLWAYDSPTDNADKRPIGNYGGGYYGRQTTDIKKGEIVKSSNRTYGSKAENYPYSLGNSIVLTSKTLEPLTFEKKLRLYEEPFRQYILRSTGKIPSDSDMRRLRKEFLKFVMISEGIKQKERTIYTQLDLDRSVKKRKNKKKHKKIPKYLIFEGMDEYDFKPEEVIKYMPKISTFATEEEVDKVYMKVWEMLGKSKERLNILYNYYLDKYNEKNPLGPVETEDERLAYRQHILDLLTNDVIDNGNRLDSAFIPPGLIQSIYDNLGKSDDIKEEAAEIISYMYILLNEPNIGNVNIPGSERFHIPLSSKAGEVYTHIRSVHNKKHSKKDNEMNISKTEQNKEKPKLPCLPLKSSTRKFKSEAQIKFEDSKWVSQSLKRVASNRNDYVIVEKKYCTAKQWERLLKLARSREVAHTSKLEEQYLNQYKNDYNTVPSMYGSYMGKHSAKEPKFVFIYKNFKVLDLDNIDISNLEVIEGNGLEIISKKRNNLEAVVRHPETGFKMNVNYSKPGLPLVNLYLDDDIHYTFKFDKREYLSSVFLDVKNTREVLTESLKLHGDTSEYYSSFITSQQKKFEFMYRSKLIEKELNKILNIVNKSVDWAVAISDITKKEKFLVSKYLKFRKLSLLEESLVNQSDVDTKLCRIRNNIVTLSSDIVLHDSRYRDEIDRAEKISEESKFLLSTAFTNLKEIMRLLSEQYNIYSSETGHKVNMAYYTDKFPKIINSVLINKLYIEDINSTYEEVHNKYLNMVTQSNLSDTARKAFLKAFRSSKGNSKLLTKLKLQLGL</sequence>
<evidence type="ECO:0000256" key="1">
    <source>
        <dbReference type="SAM" id="SignalP"/>
    </source>
</evidence>
<protein>
    <submittedName>
        <fullName evidence="2">Uncharacterized protein</fullName>
    </submittedName>
</protein>
<reference evidence="2 3" key="1">
    <citation type="submission" date="2016-10" db="EMBL/GenBank/DDBJ databases">
        <title>Reductive evolution of mitochondrial metabolism and differential evolution of invasion-related proteins in Cryptosporidium.</title>
        <authorList>
            <person name="Liu S."/>
            <person name="Roellig D.M."/>
            <person name="Guo Y."/>
            <person name="Li N."/>
            <person name="Frace M.A."/>
            <person name="Tang K."/>
            <person name="Zhang L."/>
            <person name="Feng Y."/>
            <person name="Xiao L."/>
        </authorList>
    </citation>
    <scope>NUCLEOTIDE SEQUENCE [LARGE SCALE GENOMIC DNA]</scope>
    <source>
        <strain evidence="2">30847</strain>
    </source>
</reference>
<keyword evidence="3" id="KW-1185">Reference proteome</keyword>
<name>A0A1J4MGG1_9CRYT</name>